<evidence type="ECO:0000256" key="1">
    <source>
        <dbReference type="SAM" id="MobiDB-lite"/>
    </source>
</evidence>
<organism evidence="2 3">
    <name type="scientific">Malassezia equina</name>
    <dbReference type="NCBI Taxonomy" id="1381935"/>
    <lineage>
        <taxon>Eukaryota</taxon>
        <taxon>Fungi</taxon>
        <taxon>Dikarya</taxon>
        <taxon>Basidiomycota</taxon>
        <taxon>Ustilaginomycotina</taxon>
        <taxon>Malasseziomycetes</taxon>
        <taxon>Malasseziales</taxon>
        <taxon>Malasseziaceae</taxon>
        <taxon>Malassezia</taxon>
    </lineage>
</organism>
<dbReference type="AlphaFoldDB" id="A0AAF0EG54"/>
<dbReference type="InterPro" id="IPR031355">
    <property type="entry name" value="YBL010C/LAA2-like"/>
</dbReference>
<dbReference type="EMBL" id="CP119906">
    <property type="protein sequence ID" value="WFD24799.1"/>
    <property type="molecule type" value="Genomic_DNA"/>
</dbReference>
<proteinExistence type="predicted"/>
<feature type="compositionally biased region" description="Basic and acidic residues" evidence="1">
    <location>
        <begin position="199"/>
        <end position="210"/>
    </location>
</feature>
<dbReference type="PANTHER" id="PTHR38698:SF1">
    <property type="entry name" value="FUNGAL PROTEIN"/>
    <property type="match status" value="1"/>
</dbReference>
<feature type="compositionally biased region" description="Acidic residues" evidence="1">
    <location>
        <begin position="23"/>
        <end position="37"/>
    </location>
</feature>
<feature type="region of interest" description="Disordered" evidence="1">
    <location>
        <begin position="295"/>
        <end position="325"/>
    </location>
</feature>
<feature type="compositionally biased region" description="Polar residues" evidence="1">
    <location>
        <begin position="316"/>
        <end position="325"/>
    </location>
</feature>
<dbReference type="PANTHER" id="PTHR38698">
    <property type="entry name" value="EXPRESSED PROTEIN"/>
    <property type="match status" value="1"/>
</dbReference>
<feature type="region of interest" description="Disordered" evidence="1">
    <location>
        <begin position="180"/>
        <end position="210"/>
    </location>
</feature>
<evidence type="ECO:0000313" key="2">
    <source>
        <dbReference type="EMBL" id="WFD24799.1"/>
    </source>
</evidence>
<feature type="region of interest" description="Disordered" evidence="1">
    <location>
        <begin position="1"/>
        <end position="77"/>
    </location>
</feature>
<dbReference type="Proteomes" id="UP001214415">
    <property type="component" value="Chromosome 7"/>
</dbReference>
<keyword evidence="3" id="KW-1185">Reference proteome</keyword>
<accession>A0AAF0EG54</accession>
<evidence type="ECO:0000313" key="3">
    <source>
        <dbReference type="Proteomes" id="UP001214415"/>
    </source>
</evidence>
<name>A0AAF0EG54_9BASI</name>
<feature type="compositionally biased region" description="Low complexity" evidence="1">
    <location>
        <begin position="38"/>
        <end position="59"/>
    </location>
</feature>
<protein>
    <submittedName>
        <fullName evidence="2">Uncharacterized protein</fullName>
    </submittedName>
</protein>
<sequence length="325" mass="35416">MTDIESGTDADTFRDAQDTWAQAEEDVDDFGDFEGGDEAPASAPKAEAPAPAQPGASASVEPSPRALPLSEDPDDDALKEGVNALLPADFVDMKTPGKDTMSNIVIEGMRLVEGPSQILVSEQIRALYRALQVDDLPSAPVDWRRSYTRRQSLIALGVPINLDEVTQEALPPLELHIPTPTLPSAASAGTLATQPQRADTQKPESWGDRRRRELNLVEPTVSMQRIDALRQISEEDIKLKTQPELRELLREMEGLSTQLGEALQYYLTLRDAFTSDGDMFNGMIRDLVAGASHKQAARAKTEKRGGLMSRAALRSDSGSRPSTPK</sequence>
<dbReference type="Pfam" id="PF17104">
    <property type="entry name" value="YBL010C_LAA2"/>
    <property type="match status" value="1"/>
</dbReference>
<gene>
    <name evidence="2" type="ORF">MEQU1_003504</name>
</gene>
<reference evidence="2" key="1">
    <citation type="submission" date="2023-03" db="EMBL/GenBank/DDBJ databases">
        <title>Mating type loci evolution in Malassezia.</title>
        <authorList>
            <person name="Coelho M.A."/>
        </authorList>
    </citation>
    <scope>NUCLEOTIDE SEQUENCE</scope>
    <source>
        <strain evidence="2">CBS 12830</strain>
    </source>
</reference>